<dbReference type="AlphaFoldDB" id="A0A1J5QDE5"/>
<protein>
    <submittedName>
        <fullName evidence="2">SURF1 family protein</fullName>
    </submittedName>
</protein>
<dbReference type="Pfam" id="PF02104">
    <property type="entry name" value="SURF1"/>
    <property type="match status" value="1"/>
</dbReference>
<accession>A0A1J5QDE5</accession>
<sequence>MVEKPIVALTDLAKPRVTISEAAINRLVEVSGAYDQNYQAPGQVDSAGKGGTWQVASLRLAGGSAVLIVRGVGNPPLPTGQVRVTGRYEPSQFQDVTAYSSDPHVLTRIDTALLLSSTPYDFYDGYIIANTETPTPNVPPVRVPIALAKPHVPGFYWQHLAYMVLWWFFAVMVLLVWAGVGARPKRS</sequence>
<gene>
    <name evidence="2" type="ORF">GALL_402820</name>
</gene>
<keyword evidence="1" id="KW-0812">Transmembrane</keyword>
<feature type="transmembrane region" description="Helical" evidence="1">
    <location>
        <begin position="160"/>
        <end position="180"/>
    </location>
</feature>
<keyword evidence="1" id="KW-0472">Membrane</keyword>
<reference evidence="2" key="1">
    <citation type="submission" date="2016-10" db="EMBL/GenBank/DDBJ databases">
        <title>Sequence of Gallionella enrichment culture.</title>
        <authorList>
            <person name="Poehlein A."/>
            <person name="Muehling M."/>
            <person name="Daniel R."/>
        </authorList>
    </citation>
    <scope>NUCLEOTIDE SEQUENCE</scope>
</reference>
<keyword evidence="1" id="KW-1133">Transmembrane helix</keyword>
<comment type="caution">
    <text evidence="2">The sequence shown here is derived from an EMBL/GenBank/DDBJ whole genome shotgun (WGS) entry which is preliminary data.</text>
</comment>
<evidence type="ECO:0000313" key="2">
    <source>
        <dbReference type="EMBL" id="OIQ78015.1"/>
    </source>
</evidence>
<dbReference type="EMBL" id="MLJW01001487">
    <property type="protein sequence ID" value="OIQ78015.1"/>
    <property type="molecule type" value="Genomic_DNA"/>
</dbReference>
<dbReference type="GO" id="GO:0016020">
    <property type="term" value="C:membrane"/>
    <property type="evidence" value="ECO:0007669"/>
    <property type="project" value="InterPro"/>
</dbReference>
<dbReference type="InterPro" id="IPR002994">
    <property type="entry name" value="Surf1/Shy1"/>
</dbReference>
<evidence type="ECO:0000256" key="1">
    <source>
        <dbReference type="SAM" id="Phobius"/>
    </source>
</evidence>
<name>A0A1J5QDE5_9ZZZZ</name>
<organism evidence="2">
    <name type="scientific">mine drainage metagenome</name>
    <dbReference type="NCBI Taxonomy" id="410659"/>
    <lineage>
        <taxon>unclassified sequences</taxon>
        <taxon>metagenomes</taxon>
        <taxon>ecological metagenomes</taxon>
    </lineage>
</organism>
<proteinExistence type="predicted"/>